<keyword evidence="3 6" id="KW-1133">Transmembrane helix</keyword>
<feature type="compositionally biased region" description="Low complexity" evidence="5">
    <location>
        <begin position="46"/>
        <end position="57"/>
    </location>
</feature>
<evidence type="ECO:0000256" key="5">
    <source>
        <dbReference type="SAM" id="MobiDB-lite"/>
    </source>
</evidence>
<feature type="compositionally biased region" description="Low complexity" evidence="5">
    <location>
        <begin position="13"/>
        <end position="35"/>
    </location>
</feature>
<feature type="transmembrane region" description="Helical" evidence="6">
    <location>
        <begin position="190"/>
        <end position="207"/>
    </location>
</feature>
<evidence type="ECO:0000256" key="4">
    <source>
        <dbReference type="ARBA" id="ARBA00023136"/>
    </source>
</evidence>
<feature type="transmembrane region" description="Helical" evidence="6">
    <location>
        <begin position="213"/>
        <end position="235"/>
    </location>
</feature>
<feature type="compositionally biased region" description="Gly residues" evidence="5">
    <location>
        <begin position="58"/>
        <end position="81"/>
    </location>
</feature>
<evidence type="ECO:0000313" key="7">
    <source>
        <dbReference type="EMBL" id="QIN28264.1"/>
    </source>
</evidence>
<feature type="transmembrane region" description="Helical" evidence="6">
    <location>
        <begin position="148"/>
        <end position="169"/>
    </location>
</feature>
<proteinExistence type="predicted"/>
<feature type="region of interest" description="Disordered" evidence="5">
    <location>
        <begin position="1"/>
        <end position="124"/>
    </location>
</feature>
<evidence type="ECO:0000256" key="6">
    <source>
        <dbReference type="SAM" id="Phobius"/>
    </source>
</evidence>
<dbReference type="AlphaFoldDB" id="A0A6G8KTW6"/>
<evidence type="ECO:0000256" key="1">
    <source>
        <dbReference type="ARBA" id="ARBA00004141"/>
    </source>
</evidence>
<dbReference type="EMBL" id="CP035810">
    <property type="protein sequence ID" value="QIN28264.1"/>
    <property type="molecule type" value="Genomic_DNA"/>
</dbReference>
<dbReference type="Pfam" id="PF09685">
    <property type="entry name" value="MamF_MmsF"/>
    <property type="match status" value="1"/>
</dbReference>
<evidence type="ECO:0000256" key="2">
    <source>
        <dbReference type="ARBA" id="ARBA00022692"/>
    </source>
</evidence>
<evidence type="ECO:0000256" key="3">
    <source>
        <dbReference type="ARBA" id="ARBA00022989"/>
    </source>
</evidence>
<feature type="compositionally biased region" description="Low complexity" evidence="5">
    <location>
        <begin position="82"/>
        <end position="100"/>
    </location>
</feature>
<accession>A0A6G8KTW6</accession>
<protein>
    <submittedName>
        <fullName evidence="7">DUF4870 domain-containing protein</fullName>
    </submittedName>
</protein>
<keyword evidence="2 6" id="KW-0812">Transmembrane</keyword>
<keyword evidence="4 6" id="KW-0472">Membrane</keyword>
<name>A0A6G8KTW6_9MICO</name>
<sequence length="253" mass="26330">MSSEYNPQGGYGSQPSGQPGYGSQPTGPGSQPGGYQKPGYGSQPTGQPGYGSQPAGQPGYGSQPGPGSQPGGYQQPGGYGAQAGAHGQPGAYGQPGPQQQRPTAPNGQPIGGSTLAGVPLRGPHPEGAYQQGSAGYWHADAEERQMAMWNAVGSLLIGFIMPLILFLVYKDRSAFIRDHARQLLNASLSYMIYMIGLSIVFTIITIVTLGFGAIIFGLLFVPSIALLVFEIIAAVRGSNGEGYRIPLTIDMVK</sequence>
<dbReference type="KEGG" id="blut:EW640_02445"/>
<dbReference type="RefSeq" id="WP_165882798.1">
    <property type="nucleotide sequence ID" value="NZ_CP035810.1"/>
</dbReference>
<reference evidence="7 8" key="1">
    <citation type="submission" date="2019-02" db="EMBL/GenBank/DDBJ databases">
        <title>Complete Genome Sequence and Methylome Analysis of Brevibacterium luteolum NEB1784.</title>
        <authorList>
            <person name="Fomenkov A."/>
            <person name="Roberts R.J."/>
        </authorList>
    </citation>
    <scope>NUCLEOTIDE SEQUENCE [LARGE SCALE GENOMIC DNA]</scope>
    <source>
        <strain evidence="7 8">NEB1784</strain>
    </source>
</reference>
<dbReference type="Proteomes" id="UP000501518">
    <property type="component" value="Chromosome"/>
</dbReference>
<organism evidence="7 8">
    <name type="scientific">Brevibacterium luteolum</name>
    <dbReference type="NCBI Taxonomy" id="199591"/>
    <lineage>
        <taxon>Bacteria</taxon>
        <taxon>Bacillati</taxon>
        <taxon>Actinomycetota</taxon>
        <taxon>Actinomycetes</taxon>
        <taxon>Micrococcales</taxon>
        <taxon>Brevibacteriaceae</taxon>
        <taxon>Brevibacterium</taxon>
    </lineage>
</organism>
<dbReference type="InterPro" id="IPR019109">
    <property type="entry name" value="MamF_MmsF"/>
</dbReference>
<evidence type="ECO:0000313" key="8">
    <source>
        <dbReference type="Proteomes" id="UP000501518"/>
    </source>
</evidence>
<gene>
    <name evidence="7" type="ORF">EW640_02445</name>
</gene>
<comment type="subcellular location">
    <subcellularLocation>
        <location evidence="1">Membrane</location>
        <topology evidence="1">Multi-pass membrane protein</topology>
    </subcellularLocation>
</comment>